<evidence type="ECO:0000256" key="3">
    <source>
        <dbReference type="ARBA" id="ARBA00022729"/>
    </source>
</evidence>
<dbReference type="PANTHER" id="PTHR23158:SF33">
    <property type="entry name" value="TRANSPORT AND GOLGI ORGANIZATION PROTEIN 1"/>
    <property type="match status" value="1"/>
</dbReference>
<protein>
    <recommendedName>
        <fullName evidence="11">SH3 domain-containing protein</fullName>
    </recommendedName>
</protein>
<evidence type="ECO:0000259" key="11">
    <source>
        <dbReference type="PROSITE" id="PS50002"/>
    </source>
</evidence>
<feature type="coiled-coil region" evidence="8">
    <location>
        <begin position="1267"/>
        <end position="1329"/>
    </location>
</feature>
<gene>
    <name evidence="12" type="ORF">SNE40_010562</name>
</gene>
<dbReference type="PROSITE" id="PS50002">
    <property type="entry name" value="SH3"/>
    <property type="match status" value="1"/>
</dbReference>
<accession>A0AAN8K235</accession>
<evidence type="ECO:0000256" key="8">
    <source>
        <dbReference type="SAM" id="Coils"/>
    </source>
</evidence>
<feature type="compositionally biased region" description="Acidic residues" evidence="9">
    <location>
        <begin position="308"/>
        <end position="317"/>
    </location>
</feature>
<feature type="compositionally biased region" description="Acidic residues" evidence="9">
    <location>
        <begin position="209"/>
        <end position="222"/>
    </location>
</feature>
<feature type="compositionally biased region" description="Low complexity" evidence="9">
    <location>
        <begin position="1462"/>
        <end position="1473"/>
    </location>
</feature>
<evidence type="ECO:0000313" key="12">
    <source>
        <dbReference type="EMBL" id="KAK6183004.1"/>
    </source>
</evidence>
<dbReference type="Gene3D" id="2.30.30.40">
    <property type="entry name" value="SH3 Domains"/>
    <property type="match status" value="1"/>
</dbReference>
<dbReference type="InterPro" id="IPR036028">
    <property type="entry name" value="SH3-like_dom_sf"/>
</dbReference>
<dbReference type="InterPro" id="IPR051500">
    <property type="entry name" value="cTAGE_MIA/OTOR"/>
</dbReference>
<feature type="compositionally biased region" description="Low complexity" evidence="9">
    <location>
        <begin position="281"/>
        <end position="294"/>
    </location>
</feature>
<keyword evidence="5 8" id="KW-0175">Coiled coil</keyword>
<feature type="compositionally biased region" description="Polar residues" evidence="9">
    <location>
        <begin position="833"/>
        <end position="843"/>
    </location>
</feature>
<feature type="compositionally biased region" description="Basic and acidic residues" evidence="9">
    <location>
        <begin position="364"/>
        <end position="375"/>
    </location>
</feature>
<feature type="domain" description="SH3" evidence="11">
    <location>
        <begin position="41"/>
        <end position="103"/>
    </location>
</feature>
<dbReference type="EMBL" id="JAZGQO010000007">
    <property type="protein sequence ID" value="KAK6183004.1"/>
    <property type="molecule type" value="Genomic_DNA"/>
</dbReference>
<feature type="compositionally biased region" description="Pro residues" evidence="9">
    <location>
        <begin position="1546"/>
        <end position="1579"/>
    </location>
</feature>
<dbReference type="Proteomes" id="UP001347796">
    <property type="component" value="Unassembled WGS sequence"/>
</dbReference>
<evidence type="ECO:0000256" key="9">
    <source>
        <dbReference type="SAM" id="MobiDB-lite"/>
    </source>
</evidence>
<feature type="compositionally biased region" description="Acidic residues" evidence="9">
    <location>
        <begin position="449"/>
        <end position="486"/>
    </location>
</feature>
<dbReference type="InterPro" id="IPR001452">
    <property type="entry name" value="SH3_domain"/>
</dbReference>
<keyword evidence="3 10" id="KW-0732">Signal</keyword>
<feature type="signal peptide" evidence="10">
    <location>
        <begin position="1"/>
        <end position="25"/>
    </location>
</feature>
<feature type="compositionally biased region" description="Basic and acidic residues" evidence="9">
    <location>
        <begin position="487"/>
        <end position="501"/>
    </location>
</feature>
<feature type="compositionally biased region" description="Basic and acidic residues" evidence="9">
    <location>
        <begin position="166"/>
        <end position="190"/>
    </location>
</feature>
<feature type="compositionally biased region" description="Acidic residues" evidence="9">
    <location>
        <begin position="131"/>
        <end position="152"/>
    </location>
</feature>
<evidence type="ECO:0000256" key="2">
    <source>
        <dbReference type="ARBA" id="ARBA00022443"/>
    </source>
</evidence>
<keyword evidence="6" id="KW-0325">Glycoprotein</keyword>
<evidence type="ECO:0000256" key="7">
    <source>
        <dbReference type="PROSITE-ProRule" id="PRU00192"/>
    </source>
</evidence>
<dbReference type="PANTHER" id="PTHR23158">
    <property type="entry name" value="MELANOMA INHIBITORY ACTIVITY-RELATED"/>
    <property type="match status" value="1"/>
</dbReference>
<dbReference type="GO" id="GO:0005789">
    <property type="term" value="C:endoplasmic reticulum membrane"/>
    <property type="evidence" value="ECO:0007669"/>
    <property type="project" value="UniProtKB-SubCell"/>
</dbReference>
<evidence type="ECO:0000256" key="5">
    <source>
        <dbReference type="ARBA" id="ARBA00023054"/>
    </source>
</evidence>
<feature type="compositionally biased region" description="Basic and acidic residues" evidence="9">
    <location>
        <begin position="1531"/>
        <end position="1544"/>
    </location>
</feature>
<feature type="coiled-coil region" evidence="8">
    <location>
        <begin position="1038"/>
        <end position="1226"/>
    </location>
</feature>
<comment type="subcellular location">
    <subcellularLocation>
        <location evidence="1">Endoplasmic reticulum membrane</location>
        <topology evidence="1">Single-pass membrane protein</topology>
    </subcellularLocation>
</comment>
<reference evidence="12 13" key="1">
    <citation type="submission" date="2024-01" db="EMBL/GenBank/DDBJ databases">
        <title>The genome of the rayed Mediterranean limpet Patella caerulea (Linnaeus, 1758).</title>
        <authorList>
            <person name="Anh-Thu Weber A."/>
            <person name="Halstead-Nussloch G."/>
        </authorList>
    </citation>
    <scope>NUCLEOTIDE SEQUENCE [LARGE SCALE GENOMIC DNA]</scope>
    <source>
        <strain evidence="12">AATW-2023a</strain>
        <tissue evidence="12">Whole specimen</tissue>
    </source>
</reference>
<dbReference type="SUPFAM" id="SSF57997">
    <property type="entry name" value="Tropomyosin"/>
    <property type="match status" value="1"/>
</dbReference>
<dbReference type="SUPFAM" id="SSF50044">
    <property type="entry name" value="SH3-domain"/>
    <property type="match status" value="1"/>
</dbReference>
<sequence>MAATCKVRTQVAFSLLFLCISHVFTSKISDARLCADRDCQETISKAQALANHNSNDPMYLSFRRGDVIQIKSKSAGSRPDLWSGEINGIRGYFPYAFVREFEVMHRKLDYEVGTEKHYTPGEIALQKGEETEADDEEENEEEDAETDESPEEIPEKQNQEVPKSVENTKQEEKVTQENVEVKNTQERAVPEENVVPATENVVNMKVENVDQDETEVADEPDDNIQPQKNTEVNEILVPQAEDSQQKDETELDETEVDETEVKEEVVKTPAVDAHAPPSANKPAVQQQAQVPEQQQVKETEVAATKDDTEIDETEIPDEQPTPDKVDDDSGWSLSKPETVGNDKHPPKDIIDEAFFHLDDVSSHNVGKESAEDLNKYLKNTFSGGKVEETKEDPPQQQPPNPEQKEESTTEQPAQLDIKQEINSNLHEKKATEDKAQEIIAQKEIHKEVDETEEETDLDEERDDMDERFDDDEDSTEIADDDDDVQEEAVKDDLYFKGKEKLSQATNHKQQTEQQEVVAPAANQAQVNQFSQETDKVLSELPPFGKKPVLPTPNELLQQQAATAEQQTEPTPKQEEAVAFAQKQQQAASEKPVQKTETLVNIDKPTAENGPPAETNTVIDITQPQNSIAIQEVPTESSAPTHQSVVNTIHEPPQAATPQNKENVNVEPLIQATPVNVQQLSTEALHSKNQDETSQIVIDGTTINLNDDYDNTLLYSSSDIGFSSSIQQESPVFAKTEELGHPSPEVEAVASSQSIEKPVEEESIGIPAESVVNLAESAELSESSVVIEDAPQEEPVANITEPVQEQPNIPLEPEILSSTYQSDDYLSRKPLAVNNGQNTRTPQVTHREEPVVTETPQTPEATTEPYVAEEEGTTLPTVVGELVPPPIEEVEAPPPQEEVTKPREKYDGEEVYSYEDFPSPSDTSDSFADVPKEEEITSDTDPYKTDSVSSRKITDENLEDDSFGSPVKRNGFADRITRPIIALMPASLQGFLEKEPLGMSPALMVIMTISSIVLLTVTTCCSSSGVVSGKKVAKAVVVVKNLEDKLFIATKEKEGLEDALEEAQKEIKKYEKQLSSHQSVSGKSKTDLQNLQFHNDALKQQVNSLQKQIDEYEYEVKETRGFSLDKDKRVKELEKQVHKLEERAKKAEKNLEKKTQEMQDNIEEVATKTSQMKSLSDQVQHLETRKQQLLSEAADWKEKVDDLNERLSQTEEEFKQMQETVAFKDREFEVLKECFIQLKAFENEKEMEEEPSDESGAVQDKLQTMIDVAKVNASLRTVQEDRDTLENKLQIETEARQEVEDQLDKLRREMESFQADKMKAERQYQESQTKLNVLSNYFKEKEMQLQKELGEQEVLKKQNINKLVNADEKSKQTEEERAMYKQQVESLKRELEAADRDFRAQIAANEQKAHENWLAARAAERELKESRHQNTTLRQRLTELTRKPGPEGLIRPLPTRGMPPPGMMNGPPMHLPPGMDRPPVERSPSRGSIPPHHPPRDEFYGSPHERLPHPDRRLPPGPRLPPPHNGRSPPPFDRRPPPPHLDRRTPPYRPPHPDMMPPFRGPPPPRDGPTSPLPLGPPGYDPRLGPRASSPYMRPPPPGREKTPRQQSQV</sequence>
<keyword evidence="13" id="KW-1185">Reference proteome</keyword>
<keyword evidence="2 7" id="KW-0728">SH3 domain</keyword>
<dbReference type="Pfam" id="PF07653">
    <property type="entry name" value="SH3_2"/>
    <property type="match status" value="1"/>
</dbReference>
<name>A0AAN8K235_PATCE</name>
<feature type="compositionally biased region" description="Pro residues" evidence="9">
    <location>
        <begin position="1514"/>
        <end position="1530"/>
    </location>
</feature>
<feature type="compositionally biased region" description="Basic and acidic residues" evidence="9">
    <location>
        <begin position="425"/>
        <end position="448"/>
    </location>
</feature>
<evidence type="ECO:0000256" key="1">
    <source>
        <dbReference type="ARBA" id="ARBA00004389"/>
    </source>
</evidence>
<feature type="compositionally biased region" description="Basic and acidic residues" evidence="9">
    <location>
        <begin position="1435"/>
        <end position="1444"/>
    </location>
</feature>
<feature type="compositionally biased region" description="Pro residues" evidence="9">
    <location>
        <begin position="882"/>
        <end position="895"/>
    </location>
</feature>
<feature type="region of interest" description="Disordered" evidence="9">
    <location>
        <begin position="119"/>
        <end position="347"/>
    </location>
</feature>
<feature type="region of interest" description="Disordered" evidence="9">
    <location>
        <begin position="364"/>
        <end position="596"/>
    </location>
</feature>
<organism evidence="12 13">
    <name type="scientific">Patella caerulea</name>
    <name type="common">Rayed Mediterranean limpet</name>
    <dbReference type="NCBI Taxonomy" id="87958"/>
    <lineage>
        <taxon>Eukaryota</taxon>
        <taxon>Metazoa</taxon>
        <taxon>Spiralia</taxon>
        <taxon>Lophotrochozoa</taxon>
        <taxon>Mollusca</taxon>
        <taxon>Gastropoda</taxon>
        <taxon>Patellogastropoda</taxon>
        <taxon>Patelloidea</taxon>
        <taxon>Patellidae</taxon>
        <taxon>Patella</taxon>
    </lineage>
</organism>
<feature type="compositionally biased region" description="Low complexity" evidence="9">
    <location>
        <begin position="851"/>
        <end position="864"/>
    </location>
</feature>
<feature type="region of interest" description="Disordered" evidence="9">
    <location>
        <begin position="826"/>
        <end position="968"/>
    </location>
</feature>
<feature type="compositionally biased region" description="Low complexity" evidence="9">
    <location>
        <begin position="915"/>
        <end position="928"/>
    </location>
</feature>
<dbReference type="Gene3D" id="1.10.287.1490">
    <property type="match status" value="1"/>
</dbReference>
<feature type="compositionally biased region" description="Low complexity" evidence="9">
    <location>
        <begin position="512"/>
        <end position="528"/>
    </location>
</feature>
<feature type="compositionally biased region" description="Acidic residues" evidence="9">
    <location>
        <begin position="249"/>
        <end position="261"/>
    </location>
</feature>
<feature type="compositionally biased region" description="Basic and acidic residues" evidence="9">
    <location>
        <begin position="897"/>
        <end position="907"/>
    </location>
</feature>
<evidence type="ECO:0000256" key="6">
    <source>
        <dbReference type="ARBA" id="ARBA00023180"/>
    </source>
</evidence>
<feature type="region of interest" description="Disordered" evidence="9">
    <location>
        <begin position="1419"/>
        <end position="1609"/>
    </location>
</feature>
<feature type="chain" id="PRO_5042911779" description="SH3 domain-containing protein" evidence="10">
    <location>
        <begin position="26"/>
        <end position="1609"/>
    </location>
</feature>
<feature type="compositionally biased region" description="Basic and acidic residues" evidence="9">
    <location>
        <begin position="1493"/>
        <end position="1513"/>
    </location>
</feature>
<feature type="compositionally biased region" description="Basic and acidic residues" evidence="9">
    <location>
        <begin position="295"/>
        <end position="307"/>
    </location>
</feature>
<evidence type="ECO:0000256" key="4">
    <source>
        <dbReference type="ARBA" id="ARBA00022824"/>
    </source>
</evidence>
<evidence type="ECO:0000256" key="10">
    <source>
        <dbReference type="SAM" id="SignalP"/>
    </source>
</evidence>
<feature type="compositionally biased region" description="Low complexity" evidence="9">
    <location>
        <begin position="554"/>
        <end position="590"/>
    </location>
</feature>
<dbReference type="SMART" id="SM00326">
    <property type="entry name" value="SH3"/>
    <property type="match status" value="1"/>
</dbReference>
<keyword evidence="4" id="KW-0256">Endoplasmic reticulum</keyword>
<comment type="caution">
    <text evidence="12">The sequence shown here is derived from an EMBL/GenBank/DDBJ whole genome shotgun (WGS) entry which is preliminary data.</text>
</comment>
<proteinExistence type="predicted"/>
<evidence type="ECO:0000313" key="13">
    <source>
        <dbReference type="Proteomes" id="UP001347796"/>
    </source>
</evidence>